<evidence type="ECO:0000256" key="9">
    <source>
        <dbReference type="ARBA" id="ARBA00022737"/>
    </source>
</evidence>
<feature type="domain" description="PAC" evidence="21">
    <location>
        <begin position="99"/>
        <end position="151"/>
    </location>
</feature>
<reference evidence="23" key="1">
    <citation type="submission" date="2016-11" db="EMBL/GenBank/DDBJ databases">
        <authorList>
            <person name="Varghese N."/>
            <person name="Submissions S."/>
        </authorList>
    </citation>
    <scope>NUCLEOTIDE SEQUENCE [LARGE SCALE GENOMIC DNA]</scope>
    <source>
        <strain evidence="23">CGMCC 1.8995</strain>
    </source>
</reference>
<evidence type="ECO:0000256" key="12">
    <source>
        <dbReference type="ARBA" id="ARBA00022840"/>
    </source>
</evidence>
<dbReference type="SMART" id="SM00388">
    <property type="entry name" value="HisKA"/>
    <property type="match status" value="1"/>
</dbReference>
<keyword evidence="5" id="KW-0997">Cell inner membrane</keyword>
<keyword evidence="6 18" id="KW-0597">Phosphoprotein</keyword>
<dbReference type="CDD" id="cd17546">
    <property type="entry name" value="REC_hyHK_CKI1_RcsC-like"/>
    <property type="match status" value="1"/>
</dbReference>
<evidence type="ECO:0000256" key="16">
    <source>
        <dbReference type="ARBA" id="ARBA00064003"/>
    </source>
</evidence>
<evidence type="ECO:0000256" key="7">
    <source>
        <dbReference type="ARBA" id="ARBA00022679"/>
    </source>
</evidence>
<evidence type="ECO:0000256" key="6">
    <source>
        <dbReference type="ARBA" id="ARBA00022553"/>
    </source>
</evidence>
<dbReference type="PROSITE" id="PS50110">
    <property type="entry name" value="RESPONSE_REGULATORY"/>
    <property type="match status" value="1"/>
</dbReference>
<comment type="subunit">
    <text evidence="16">At low DSF concentrations, interacts with RpfF.</text>
</comment>
<dbReference type="InterPro" id="IPR004358">
    <property type="entry name" value="Sig_transdc_His_kin-like_C"/>
</dbReference>
<dbReference type="STRING" id="634436.SAMN05216361_1754"/>
<keyword evidence="13" id="KW-1133">Transmembrane helix</keyword>
<name>A0A1M5I4D5_9ALTE</name>
<dbReference type="SUPFAM" id="SSF55874">
    <property type="entry name" value="ATPase domain of HSP90 chaperone/DNA topoisomerase II/histidine kinase"/>
    <property type="match status" value="1"/>
</dbReference>
<dbReference type="SMART" id="SM00387">
    <property type="entry name" value="HATPase_c"/>
    <property type="match status" value="1"/>
</dbReference>
<keyword evidence="23" id="KW-1185">Reference proteome</keyword>
<keyword evidence="4" id="KW-1003">Cell membrane</keyword>
<dbReference type="InterPro" id="IPR036890">
    <property type="entry name" value="HATPase_C_sf"/>
</dbReference>
<dbReference type="OrthoDB" id="9810730at2"/>
<evidence type="ECO:0000256" key="1">
    <source>
        <dbReference type="ARBA" id="ARBA00000085"/>
    </source>
</evidence>
<dbReference type="GO" id="GO:0005524">
    <property type="term" value="F:ATP binding"/>
    <property type="evidence" value="ECO:0007669"/>
    <property type="project" value="UniProtKB-KW"/>
</dbReference>
<keyword evidence="7" id="KW-0808">Transferase</keyword>
<dbReference type="SUPFAM" id="SSF52172">
    <property type="entry name" value="CheY-like"/>
    <property type="match status" value="1"/>
</dbReference>
<dbReference type="Gene3D" id="3.40.50.2300">
    <property type="match status" value="1"/>
</dbReference>
<dbReference type="Pfam" id="PF13426">
    <property type="entry name" value="PAS_9"/>
    <property type="match status" value="1"/>
</dbReference>
<organism evidence="22 23">
    <name type="scientific">Marisediminitalea aggregata</name>
    <dbReference type="NCBI Taxonomy" id="634436"/>
    <lineage>
        <taxon>Bacteria</taxon>
        <taxon>Pseudomonadati</taxon>
        <taxon>Pseudomonadota</taxon>
        <taxon>Gammaproteobacteria</taxon>
        <taxon>Alteromonadales</taxon>
        <taxon>Alteromonadaceae</taxon>
        <taxon>Marisediminitalea</taxon>
    </lineage>
</organism>
<feature type="domain" description="PAC" evidence="21">
    <location>
        <begin position="238"/>
        <end position="289"/>
    </location>
</feature>
<dbReference type="InterPro" id="IPR013655">
    <property type="entry name" value="PAS_fold_3"/>
</dbReference>
<evidence type="ECO:0000256" key="17">
    <source>
        <dbReference type="ARBA" id="ARBA00068150"/>
    </source>
</evidence>
<dbReference type="EMBL" id="FQWD01000002">
    <property type="protein sequence ID" value="SHG22713.1"/>
    <property type="molecule type" value="Genomic_DNA"/>
</dbReference>
<feature type="domain" description="PAC" evidence="21">
    <location>
        <begin position="372"/>
        <end position="425"/>
    </location>
</feature>
<gene>
    <name evidence="22" type="ORF">SAMN05216361_1754</name>
</gene>
<evidence type="ECO:0000259" key="19">
    <source>
        <dbReference type="PROSITE" id="PS50109"/>
    </source>
</evidence>
<feature type="modified residue" description="4-aspartylphosphate" evidence="18">
    <location>
        <position position="734"/>
    </location>
</feature>
<dbReference type="CDD" id="cd00130">
    <property type="entry name" value="PAS"/>
    <property type="match status" value="2"/>
</dbReference>
<evidence type="ECO:0000259" key="21">
    <source>
        <dbReference type="PROSITE" id="PS50113"/>
    </source>
</evidence>
<dbReference type="InterPro" id="IPR000014">
    <property type="entry name" value="PAS"/>
</dbReference>
<dbReference type="PROSITE" id="PS50113">
    <property type="entry name" value="PAC"/>
    <property type="match status" value="3"/>
</dbReference>
<dbReference type="RefSeq" id="WP_073320862.1">
    <property type="nucleotide sequence ID" value="NZ_FQWD01000002.1"/>
</dbReference>
<evidence type="ECO:0000256" key="11">
    <source>
        <dbReference type="ARBA" id="ARBA00022777"/>
    </source>
</evidence>
<dbReference type="CDD" id="cd00082">
    <property type="entry name" value="HisKA"/>
    <property type="match status" value="1"/>
</dbReference>
<dbReference type="InterPro" id="IPR005467">
    <property type="entry name" value="His_kinase_dom"/>
</dbReference>
<keyword evidence="15" id="KW-0472">Membrane</keyword>
<dbReference type="PANTHER" id="PTHR45339:SF1">
    <property type="entry name" value="HYBRID SIGNAL TRANSDUCTION HISTIDINE KINASE J"/>
    <property type="match status" value="1"/>
</dbReference>
<dbReference type="Proteomes" id="UP000184520">
    <property type="component" value="Unassembled WGS sequence"/>
</dbReference>
<dbReference type="CDD" id="cd16922">
    <property type="entry name" value="HATPase_EvgS-ArcB-TorS-like"/>
    <property type="match status" value="1"/>
</dbReference>
<dbReference type="NCBIfam" id="TIGR00229">
    <property type="entry name" value="sensory_box"/>
    <property type="match status" value="2"/>
</dbReference>
<dbReference type="FunFam" id="2.10.70.100:FF:000001">
    <property type="entry name" value="Sensory transduction histidine kinase"/>
    <property type="match status" value="1"/>
</dbReference>
<evidence type="ECO:0000313" key="22">
    <source>
        <dbReference type="EMBL" id="SHG22713.1"/>
    </source>
</evidence>
<feature type="domain" description="Histidine kinase" evidence="19">
    <location>
        <begin position="443"/>
        <end position="663"/>
    </location>
</feature>
<keyword evidence="11" id="KW-0418">Kinase</keyword>
<protein>
    <recommendedName>
        <fullName evidence="17">Sensory/regulatory protein RpfC</fullName>
        <ecNumber evidence="3">2.7.13.3</ecNumber>
    </recommendedName>
</protein>
<dbReference type="InterPro" id="IPR003594">
    <property type="entry name" value="HATPase_dom"/>
</dbReference>
<evidence type="ECO:0000256" key="13">
    <source>
        <dbReference type="ARBA" id="ARBA00022989"/>
    </source>
</evidence>
<dbReference type="Gene3D" id="3.30.450.20">
    <property type="entry name" value="PAS domain"/>
    <property type="match status" value="3"/>
</dbReference>
<dbReference type="Pfam" id="PF00512">
    <property type="entry name" value="HisKA"/>
    <property type="match status" value="1"/>
</dbReference>
<dbReference type="SMART" id="SM00448">
    <property type="entry name" value="REC"/>
    <property type="match status" value="1"/>
</dbReference>
<dbReference type="SUPFAM" id="SSF55785">
    <property type="entry name" value="PYP-like sensor domain (PAS domain)"/>
    <property type="match status" value="3"/>
</dbReference>
<dbReference type="InterPro" id="IPR036097">
    <property type="entry name" value="HisK_dim/P_sf"/>
</dbReference>
<comment type="catalytic activity">
    <reaction evidence="1">
        <text>ATP + protein L-histidine = ADP + protein N-phospho-L-histidine.</text>
        <dbReference type="EC" id="2.7.13.3"/>
    </reaction>
</comment>
<dbReference type="GO" id="GO:0000155">
    <property type="term" value="F:phosphorelay sensor kinase activity"/>
    <property type="evidence" value="ECO:0007669"/>
    <property type="project" value="InterPro"/>
</dbReference>
<dbReference type="FunFam" id="1.10.287.130:FF:000002">
    <property type="entry name" value="Two-component osmosensing histidine kinase"/>
    <property type="match status" value="1"/>
</dbReference>
<proteinExistence type="predicted"/>
<comment type="subcellular location">
    <subcellularLocation>
        <location evidence="2">Cell inner membrane</location>
        <topology evidence="2">Multi-pass membrane protein</topology>
    </subcellularLocation>
</comment>
<dbReference type="SUPFAM" id="SSF47384">
    <property type="entry name" value="Homodimeric domain of signal transducing histidine kinase"/>
    <property type="match status" value="1"/>
</dbReference>
<evidence type="ECO:0000256" key="5">
    <source>
        <dbReference type="ARBA" id="ARBA00022519"/>
    </source>
</evidence>
<dbReference type="InterPro" id="IPR001789">
    <property type="entry name" value="Sig_transdc_resp-reg_receiver"/>
</dbReference>
<dbReference type="Gene3D" id="2.10.70.100">
    <property type="match status" value="1"/>
</dbReference>
<dbReference type="InterPro" id="IPR035965">
    <property type="entry name" value="PAS-like_dom_sf"/>
</dbReference>
<dbReference type="GO" id="GO:0005886">
    <property type="term" value="C:plasma membrane"/>
    <property type="evidence" value="ECO:0007669"/>
    <property type="project" value="UniProtKB-SubCell"/>
</dbReference>
<dbReference type="InterPro" id="IPR011006">
    <property type="entry name" value="CheY-like_superfamily"/>
</dbReference>
<dbReference type="PANTHER" id="PTHR45339">
    <property type="entry name" value="HYBRID SIGNAL TRANSDUCTION HISTIDINE KINASE J"/>
    <property type="match status" value="1"/>
</dbReference>
<keyword evidence="9" id="KW-0677">Repeat</keyword>
<evidence type="ECO:0000256" key="18">
    <source>
        <dbReference type="PROSITE-ProRule" id="PRU00169"/>
    </source>
</evidence>
<dbReference type="Gene3D" id="1.10.287.130">
    <property type="match status" value="1"/>
</dbReference>
<dbReference type="PROSITE" id="PS50109">
    <property type="entry name" value="HIS_KIN"/>
    <property type="match status" value="1"/>
</dbReference>
<keyword evidence="14" id="KW-0902">Two-component regulatory system</keyword>
<evidence type="ECO:0000256" key="14">
    <source>
        <dbReference type="ARBA" id="ARBA00023012"/>
    </source>
</evidence>
<keyword evidence="10" id="KW-0547">Nucleotide-binding</keyword>
<evidence type="ECO:0000256" key="8">
    <source>
        <dbReference type="ARBA" id="ARBA00022692"/>
    </source>
</evidence>
<evidence type="ECO:0000256" key="4">
    <source>
        <dbReference type="ARBA" id="ARBA00022475"/>
    </source>
</evidence>
<dbReference type="FunFam" id="3.30.565.10:FF:000010">
    <property type="entry name" value="Sensor histidine kinase RcsC"/>
    <property type="match status" value="1"/>
</dbReference>
<evidence type="ECO:0000256" key="15">
    <source>
        <dbReference type="ARBA" id="ARBA00023136"/>
    </source>
</evidence>
<dbReference type="Pfam" id="PF00072">
    <property type="entry name" value="Response_reg"/>
    <property type="match status" value="1"/>
</dbReference>
<evidence type="ECO:0000256" key="10">
    <source>
        <dbReference type="ARBA" id="ARBA00022741"/>
    </source>
</evidence>
<dbReference type="InterPro" id="IPR003661">
    <property type="entry name" value="HisK_dim/P_dom"/>
</dbReference>
<dbReference type="AlphaFoldDB" id="A0A1M5I4D5"/>
<dbReference type="InterPro" id="IPR001610">
    <property type="entry name" value="PAC"/>
</dbReference>
<dbReference type="Gene3D" id="3.30.565.10">
    <property type="entry name" value="Histidine kinase-like ATPase, C-terminal domain"/>
    <property type="match status" value="1"/>
</dbReference>
<evidence type="ECO:0000259" key="20">
    <source>
        <dbReference type="PROSITE" id="PS50110"/>
    </source>
</evidence>
<dbReference type="SMART" id="SM00086">
    <property type="entry name" value="PAC"/>
    <property type="match status" value="3"/>
</dbReference>
<keyword evidence="8" id="KW-0812">Transmembrane</keyword>
<dbReference type="Pfam" id="PF08447">
    <property type="entry name" value="PAS_3"/>
    <property type="match status" value="2"/>
</dbReference>
<dbReference type="Pfam" id="PF02518">
    <property type="entry name" value="HATPase_c"/>
    <property type="match status" value="1"/>
</dbReference>
<dbReference type="PRINTS" id="PR00344">
    <property type="entry name" value="BCTRLSENSOR"/>
</dbReference>
<evidence type="ECO:0000256" key="2">
    <source>
        <dbReference type="ARBA" id="ARBA00004429"/>
    </source>
</evidence>
<accession>A0A1M5I4D5</accession>
<evidence type="ECO:0000256" key="3">
    <source>
        <dbReference type="ARBA" id="ARBA00012438"/>
    </source>
</evidence>
<dbReference type="InterPro" id="IPR000700">
    <property type="entry name" value="PAS-assoc_C"/>
</dbReference>
<dbReference type="EC" id="2.7.13.3" evidence="3"/>
<keyword evidence="12" id="KW-0067">ATP-binding</keyword>
<feature type="domain" description="Response regulatory" evidence="20">
    <location>
        <begin position="685"/>
        <end position="799"/>
    </location>
</feature>
<sequence length="802" mass="89863">MSDSTHSTHRLYDELQDLLRCDNRVFNFIDSTALDGLWYWDLEAPEHEWMSDSFWQTLGYDPATKQHLASEWQSIINQDDLAVATENCLKHCEDPSHPYDQIVRYTHATGKTIWVRCRGMAIRDESGKPIRLLGTHTDVTALKEQELTRVQTEQEQKLAYKKQALVLEELERTASIGTWEIDLQTNEITWSPQTKRIHEVPQDYTPTITSGINFYKEGESRRVISEAVEQGIAHGTPWDLELELVTAKGRNIWVRALGKPHFEDNKCVRLFGVFQDISQQKQVEKALRDARQEAINNAVRLQLAHNSVGMGVFELDLTNGELHWDKWMYPLYGVSEAQFSGAYDAWERCVHPEDIEQAKALLVTAIAETSTYDTQFRIIRPDDGKVRHIKANAAVVTDDTGTPAKVIGVNYDITDKVNTMAVLRQAKQKAESAAQAKSDFLANMSHEIRTPMNAILGGIQLLRSANLNEPHKTIINNAAFSAQSLLTIINDILDYSKIESNKLTLEKAPFSLKDVINSITYELDALVSNKGIKLITAIEKNVEDGWIGDVVRVKQVLLNIVSNAVKFTSEGEVRLHIHCEQYQTKQALFIEVTDTGIGMSEAMCQRIFERFTQADTSTTRKFGGTGLGMSITQSLVNLMGGELRLNSTEGKGTTVNVILPLTPTPLDETGTPVRTLSTPQLAGVRVLVAEDNAINQAVIEAFLNETNADITLVENGIEAVDTVKREDFDIILMDIHMPEMDGRQAQQHIAQLKKHIPIVALTANVMPDDVAGYIKQGFVSHIGKPIEVTTLYSVLRQYTGRG</sequence>
<evidence type="ECO:0000313" key="23">
    <source>
        <dbReference type="Proteomes" id="UP000184520"/>
    </source>
</evidence>